<dbReference type="Gene3D" id="3.40.50.1000">
    <property type="entry name" value="HAD superfamily/HAD-like"/>
    <property type="match status" value="1"/>
</dbReference>
<evidence type="ECO:0000313" key="2">
    <source>
        <dbReference type="Proteomes" id="UP000199494"/>
    </source>
</evidence>
<dbReference type="KEGG" id="pmad:BAY61_25160"/>
<dbReference type="PANTHER" id="PTHR43481">
    <property type="entry name" value="FRUCTOSE-1-PHOSPHATE PHOSPHATASE"/>
    <property type="match status" value="1"/>
</dbReference>
<dbReference type="SUPFAM" id="SSF56784">
    <property type="entry name" value="HAD-like"/>
    <property type="match status" value="1"/>
</dbReference>
<dbReference type="InterPro" id="IPR006439">
    <property type="entry name" value="HAD-SF_hydro_IA"/>
</dbReference>
<dbReference type="InterPro" id="IPR023198">
    <property type="entry name" value="PGP-like_dom2"/>
</dbReference>
<dbReference type="Pfam" id="PF00702">
    <property type="entry name" value="Hydrolase"/>
    <property type="match status" value="1"/>
</dbReference>
<dbReference type="GO" id="GO:0050308">
    <property type="term" value="F:sugar-phosphatase activity"/>
    <property type="evidence" value="ECO:0007669"/>
    <property type="project" value="TreeGrafter"/>
</dbReference>
<dbReference type="Gene3D" id="1.10.150.240">
    <property type="entry name" value="Putative phosphatase, domain 2"/>
    <property type="match status" value="1"/>
</dbReference>
<organism evidence="1 2">
    <name type="scientific">Prauserella marina</name>
    <dbReference type="NCBI Taxonomy" id="530584"/>
    <lineage>
        <taxon>Bacteria</taxon>
        <taxon>Bacillati</taxon>
        <taxon>Actinomycetota</taxon>
        <taxon>Actinomycetes</taxon>
        <taxon>Pseudonocardiales</taxon>
        <taxon>Pseudonocardiaceae</taxon>
        <taxon>Prauserella</taxon>
    </lineage>
</organism>
<dbReference type="STRING" id="530584.SAMN05421630_107132"/>
<dbReference type="NCBIfam" id="TIGR01509">
    <property type="entry name" value="HAD-SF-IA-v3"/>
    <property type="match status" value="1"/>
</dbReference>
<keyword evidence="2" id="KW-1185">Reference proteome</keyword>
<dbReference type="InterPro" id="IPR023214">
    <property type="entry name" value="HAD_sf"/>
</dbReference>
<dbReference type="Proteomes" id="UP000199494">
    <property type="component" value="Unassembled WGS sequence"/>
</dbReference>
<dbReference type="OrthoDB" id="9812856at2"/>
<dbReference type="InterPro" id="IPR036412">
    <property type="entry name" value="HAD-like_sf"/>
</dbReference>
<name>A0A222VV15_9PSEU</name>
<gene>
    <name evidence="1" type="ORF">SAMN05421630_107132</name>
</gene>
<dbReference type="CDD" id="cd07505">
    <property type="entry name" value="HAD_BPGM-like"/>
    <property type="match status" value="1"/>
</dbReference>
<dbReference type="PRINTS" id="PR00413">
    <property type="entry name" value="HADHALOGNASE"/>
</dbReference>
<protein>
    <submittedName>
        <fullName evidence="1">Haloacid dehalogenase superfamily, subfamily IA, variant 3 with third motif having DD or ED</fullName>
    </submittedName>
</protein>
<reference evidence="1 2" key="1">
    <citation type="submission" date="2016-10" db="EMBL/GenBank/DDBJ databases">
        <authorList>
            <person name="de Groot N.N."/>
        </authorList>
    </citation>
    <scope>NUCLEOTIDE SEQUENCE [LARGE SCALE GENOMIC DNA]</scope>
    <source>
        <strain evidence="1 2">CGMCC 4.5506</strain>
    </source>
</reference>
<dbReference type="EMBL" id="FMZE01000007">
    <property type="protein sequence ID" value="SDD28645.1"/>
    <property type="molecule type" value="Genomic_DNA"/>
</dbReference>
<proteinExistence type="predicted"/>
<dbReference type="InterPro" id="IPR051806">
    <property type="entry name" value="HAD-like_SPP"/>
</dbReference>
<dbReference type="AlphaFoldDB" id="A0A222VV15"/>
<dbReference type="SFLD" id="SFLDS00003">
    <property type="entry name" value="Haloacid_Dehalogenase"/>
    <property type="match status" value="1"/>
</dbReference>
<accession>A0A222VV15</accession>
<sequence length="235" mass="23539">MAGRCQAAIFDCDGLLLDSSAAWRSAFTSAAALLGYRLSAEQDTALLGASVATGAAKIAAWAPDSGPDIEMSDVRAALHAGLRTAVDTAPPTVLPGVLDVLSLLQGRVPAGVASNAPADVLNRMLDSAGLSASFESVVSADSVAEAKPAPDVYLAACAALGADPAFSVAFEDSPAGAEAARAAGMSLIVVTGDDWPGRAPLRWPEKGRPVLYVTSLSDSAVGAHVLGAALEGEPA</sequence>
<dbReference type="PANTHER" id="PTHR43481:SF4">
    <property type="entry name" value="GLYCEROL-1-PHOSPHATE PHOSPHOHYDROLASE 1-RELATED"/>
    <property type="match status" value="1"/>
</dbReference>
<evidence type="ECO:0000313" key="1">
    <source>
        <dbReference type="EMBL" id="SDD28645.1"/>
    </source>
</evidence>
<dbReference type="SFLD" id="SFLDG01129">
    <property type="entry name" value="C1.5:_HAD__Beta-PGM__Phosphata"/>
    <property type="match status" value="1"/>
</dbReference>